<feature type="domain" description="Arrestin C-terminal-like" evidence="3">
    <location>
        <begin position="176"/>
        <end position="317"/>
    </location>
</feature>
<dbReference type="OrthoDB" id="2333384at2759"/>
<dbReference type="Gene3D" id="2.60.40.640">
    <property type="match status" value="2"/>
</dbReference>
<feature type="region of interest" description="Disordered" evidence="2">
    <location>
        <begin position="319"/>
        <end position="357"/>
    </location>
</feature>
<dbReference type="GO" id="GO:0005737">
    <property type="term" value="C:cytoplasm"/>
    <property type="evidence" value="ECO:0007669"/>
    <property type="project" value="TreeGrafter"/>
</dbReference>
<dbReference type="KEGG" id="bbel:109463621"/>
<sequence>MGKLQQFSITFDESKDVFWAGECVKGHVVVQAAEDMKMKGLWLLFYGHSHVEWERGSGDDTITYKATETYFHHEVTLFGKARGQTGDSVVLPTGRHVFPFQYQLLAEGLPSSFEGKHGYVRYIIKGTIYRPWKFDHTTKTAFTILDKSNEVLQEGLNRTHPHDLAQASTTPGCLCKSGPVELQVQPDRSVYCPGEVMVITGNLNNDSGDDVTSVEARLVQIATFHGNYSTFLQEKTKTIDAKNIVQRVRISGCKRGQSLAFSSSNGAALRVPPLPPPSLRFCKIIDIKYQLDVVACVEGTLCSSSLKTQIPIKISPYRHHPHDSAPPPWGTPCPEPPTHPGPPPYTPGPAVINQPTAQVPSAPDLGFSFTAPPSYAESEYGVSSIRDTDDTDYTMGEMNFAPKYAYYDWSRHGQS</sequence>
<proteinExistence type="inferred from homology"/>
<dbReference type="AlphaFoldDB" id="A0A6P4XHM2"/>
<protein>
    <submittedName>
        <fullName evidence="5">Arrestin domain-containing protein 2-like isoform X1</fullName>
    </submittedName>
</protein>
<dbReference type="GeneID" id="109463621"/>
<dbReference type="SMART" id="SM01017">
    <property type="entry name" value="Arrestin_C"/>
    <property type="match status" value="1"/>
</dbReference>
<evidence type="ECO:0000313" key="4">
    <source>
        <dbReference type="Proteomes" id="UP000515135"/>
    </source>
</evidence>
<name>A0A6P4XHM2_BRABE</name>
<dbReference type="InterPro" id="IPR014752">
    <property type="entry name" value="Arrestin-like_C"/>
</dbReference>
<feature type="compositionally biased region" description="Pro residues" evidence="2">
    <location>
        <begin position="324"/>
        <end position="347"/>
    </location>
</feature>
<dbReference type="PANTHER" id="PTHR11188:SF176">
    <property type="entry name" value="ARRESTIN DOMAIN-CONTAINING PROTEIN 1"/>
    <property type="match status" value="1"/>
</dbReference>
<dbReference type="Pfam" id="PF00339">
    <property type="entry name" value="Arrestin_N"/>
    <property type="match status" value="1"/>
</dbReference>
<dbReference type="PANTHER" id="PTHR11188">
    <property type="entry name" value="ARRESTIN DOMAIN CONTAINING PROTEIN"/>
    <property type="match status" value="1"/>
</dbReference>
<organism evidence="4 5">
    <name type="scientific">Branchiostoma belcheri</name>
    <name type="common">Amphioxus</name>
    <dbReference type="NCBI Taxonomy" id="7741"/>
    <lineage>
        <taxon>Eukaryota</taxon>
        <taxon>Metazoa</taxon>
        <taxon>Chordata</taxon>
        <taxon>Cephalochordata</taxon>
        <taxon>Leptocardii</taxon>
        <taxon>Amphioxiformes</taxon>
        <taxon>Branchiostomatidae</taxon>
        <taxon>Branchiostoma</taxon>
    </lineage>
</organism>
<dbReference type="GO" id="GO:0015031">
    <property type="term" value="P:protein transport"/>
    <property type="evidence" value="ECO:0007669"/>
    <property type="project" value="TreeGrafter"/>
</dbReference>
<dbReference type="RefSeq" id="XP_019616035.1">
    <property type="nucleotide sequence ID" value="XM_019760476.1"/>
</dbReference>
<gene>
    <name evidence="5" type="primary">LOC109463621</name>
</gene>
<comment type="similarity">
    <text evidence="1">Belongs to the arrestin family.</text>
</comment>
<evidence type="ECO:0000259" key="3">
    <source>
        <dbReference type="SMART" id="SM01017"/>
    </source>
</evidence>
<dbReference type="InterPro" id="IPR011022">
    <property type="entry name" value="Arrestin_C-like"/>
</dbReference>
<reference evidence="5" key="1">
    <citation type="submission" date="2025-08" db="UniProtKB">
        <authorList>
            <consortium name="RefSeq"/>
        </authorList>
    </citation>
    <scope>IDENTIFICATION</scope>
    <source>
        <tissue evidence="5">Gonad</tissue>
    </source>
</reference>
<dbReference type="InterPro" id="IPR011021">
    <property type="entry name" value="Arrestin-like_N"/>
</dbReference>
<dbReference type="Pfam" id="PF02752">
    <property type="entry name" value="Arrestin_C"/>
    <property type="match status" value="1"/>
</dbReference>
<evidence type="ECO:0000313" key="5">
    <source>
        <dbReference type="RefSeq" id="XP_019616035.1"/>
    </source>
</evidence>
<dbReference type="SUPFAM" id="SSF81296">
    <property type="entry name" value="E set domains"/>
    <property type="match status" value="2"/>
</dbReference>
<dbReference type="InterPro" id="IPR014756">
    <property type="entry name" value="Ig_E-set"/>
</dbReference>
<keyword evidence="4" id="KW-1185">Reference proteome</keyword>
<dbReference type="InterPro" id="IPR050357">
    <property type="entry name" value="Arrestin_domain-protein"/>
</dbReference>
<dbReference type="Proteomes" id="UP000515135">
    <property type="component" value="Unplaced"/>
</dbReference>
<evidence type="ECO:0000256" key="1">
    <source>
        <dbReference type="ARBA" id="ARBA00005298"/>
    </source>
</evidence>
<evidence type="ECO:0000256" key="2">
    <source>
        <dbReference type="SAM" id="MobiDB-lite"/>
    </source>
</evidence>
<accession>A0A6P4XHM2</accession>